<protein>
    <submittedName>
        <fullName evidence="3">Glycine--tRNA ligase</fullName>
    </submittedName>
</protein>
<dbReference type="PANTHER" id="PTHR10745">
    <property type="entry name" value="GLYCYL-TRNA SYNTHETASE/DNA POLYMERASE SUBUNIT GAMMA-2"/>
    <property type="match status" value="1"/>
</dbReference>
<dbReference type="AlphaFoldDB" id="A0A662DB50"/>
<dbReference type="SUPFAM" id="SSF52954">
    <property type="entry name" value="Class II aaRS ABD-related"/>
    <property type="match status" value="1"/>
</dbReference>
<dbReference type="InterPro" id="IPR027031">
    <property type="entry name" value="Gly-tRNA_synthase/POLG2"/>
</dbReference>
<dbReference type="CDD" id="cd00858">
    <property type="entry name" value="GlyRS_anticodon"/>
    <property type="match status" value="1"/>
</dbReference>
<comment type="caution">
    <text evidence="3">The sequence shown here is derived from an EMBL/GenBank/DDBJ whole genome shotgun (WGS) entry which is preliminary data.</text>
</comment>
<dbReference type="GO" id="GO:0006426">
    <property type="term" value="P:glycyl-tRNA aminoacylation"/>
    <property type="evidence" value="ECO:0007669"/>
    <property type="project" value="TreeGrafter"/>
</dbReference>
<dbReference type="GO" id="GO:0005737">
    <property type="term" value="C:cytoplasm"/>
    <property type="evidence" value="ECO:0007669"/>
    <property type="project" value="TreeGrafter"/>
</dbReference>
<name>A0A662DB50_UNCAE</name>
<feature type="non-terminal residue" evidence="3">
    <location>
        <position position="1"/>
    </location>
</feature>
<keyword evidence="3" id="KW-0436">Ligase</keyword>
<dbReference type="GO" id="GO:0004820">
    <property type="term" value="F:glycine-tRNA ligase activity"/>
    <property type="evidence" value="ECO:0007669"/>
    <property type="project" value="TreeGrafter"/>
</dbReference>
<accession>A0A662DB50</accession>
<dbReference type="InterPro" id="IPR045864">
    <property type="entry name" value="aa-tRNA-synth_II/BPL/LPL"/>
</dbReference>
<sequence length="256" mass="29924">GNGKIEEMACRDVVKRLELPVFYVYYMARIQQFYLDILGFPREVFRFKELSEEERAFYNKYHWDIEINLESLGGFREVGGIHYRTDHDLKGHQRVSGESMEVNIEGRKFIPHVLELSFGVDRNLYALLETFYAEEKERTVFRFPGGLSPFDVGVFPLVSKDGLPEKAKEVYTLLKKHGFSVFYDASGSIGRRYRRIDEIGIKAGITIDYQTLQDNTVTLRDRDSMKQIRVRTEDLSDVLRRFLSGERIQRLGEIIN</sequence>
<dbReference type="PRINTS" id="PR01043">
    <property type="entry name" value="TRNASYNTHGLY"/>
</dbReference>
<evidence type="ECO:0000259" key="2">
    <source>
        <dbReference type="PROSITE" id="PS50862"/>
    </source>
</evidence>
<dbReference type="InterPro" id="IPR004154">
    <property type="entry name" value="Anticodon-bd"/>
</dbReference>
<dbReference type="PROSITE" id="PS50862">
    <property type="entry name" value="AA_TRNA_LIGASE_II"/>
    <property type="match status" value="1"/>
</dbReference>
<evidence type="ECO:0000313" key="3">
    <source>
        <dbReference type="EMBL" id="RLE11266.1"/>
    </source>
</evidence>
<keyword evidence="1" id="KW-0030">Aminoacyl-tRNA synthetase</keyword>
<reference evidence="3 4" key="1">
    <citation type="submission" date="2018-06" db="EMBL/GenBank/DDBJ databases">
        <title>Extensive metabolic versatility and redundancy in microbially diverse, dynamic hydrothermal sediments.</title>
        <authorList>
            <person name="Dombrowski N."/>
            <person name="Teske A."/>
            <person name="Baker B.J."/>
        </authorList>
    </citation>
    <scope>NUCLEOTIDE SEQUENCE [LARGE SCALE GENOMIC DNA]</scope>
    <source>
        <strain evidence="3">B3_G15</strain>
    </source>
</reference>
<dbReference type="PANTHER" id="PTHR10745:SF0">
    <property type="entry name" value="GLYCINE--TRNA LIGASE"/>
    <property type="match status" value="1"/>
</dbReference>
<gene>
    <name evidence="3" type="ORF">DRJ04_08375</name>
</gene>
<feature type="domain" description="Aminoacyl-transfer RNA synthetases class-II family profile" evidence="2">
    <location>
        <begin position="12"/>
        <end position="144"/>
    </location>
</feature>
<evidence type="ECO:0000313" key="4">
    <source>
        <dbReference type="Proteomes" id="UP000280417"/>
    </source>
</evidence>
<evidence type="ECO:0000256" key="1">
    <source>
        <dbReference type="ARBA" id="ARBA00023146"/>
    </source>
</evidence>
<dbReference type="Gene3D" id="3.40.50.800">
    <property type="entry name" value="Anticodon-binding domain"/>
    <property type="match status" value="1"/>
</dbReference>
<proteinExistence type="predicted"/>
<organism evidence="3 4">
    <name type="scientific">Aerophobetes bacterium</name>
    <dbReference type="NCBI Taxonomy" id="2030807"/>
    <lineage>
        <taxon>Bacteria</taxon>
        <taxon>Candidatus Aerophobota</taxon>
    </lineage>
</organism>
<dbReference type="EMBL" id="QMQA01000268">
    <property type="protein sequence ID" value="RLE11266.1"/>
    <property type="molecule type" value="Genomic_DNA"/>
</dbReference>
<dbReference type="InterPro" id="IPR036621">
    <property type="entry name" value="Anticodon-bd_dom_sf"/>
</dbReference>
<dbReference type="SUPFAM" id="SSF55681">
    <property type="entry name" value="Class II aaRS and biotin synthetases"/>
    <property type="match status" value="1"/>
</dbReference>
<dbReference type="InterPro" id="IPR006195">
    <property type="entry name" value="aa-tRNA-synth_II"/>
</dbReference>
<dbReference type="Proteomes" id="UP000280417">
    <property type="component" value="Unassembled WGS sequence"/>
</dbReference>
<dbReference type="Gene3D" id="3.30.930.10">
    <property type="entry name" value="Bira Bifunctional Protein, Domain 2"/>
    <property type="match status" value="1"/>
</dbReference>
<dbReference type="Pfam" id="PF03129">
    <property type="entry name" value="HGTP_anticodon"/>
    <property type="match status" value="1"/>
</dbReference>